<gene>
    <name evidence="2" type="ORF">KDM90_07705</name>
</gene>
<dbReference type="PROSITE" id="PS51257">
    <property type="entry name" value="PROKAR_LIPOPROTEIN"/>
    <property type="match status" value="1"/>
</dbReference>
<accession>A0A941IDE1</accession>
<sequence>MLREKLFLSIIFLILSMLASLACIPLFGALIADPNVAKRLSSGIIIVMPVISLVWMWLAKAASPYSLRQYSFLAWATVLCIIGVSNFWLVQENSDSHSAILVVGLVCAGISFHAQKKHLRRQQAR</sequence>
<keyword evidence="1" id="KW-0472">Membrane</keyword>
<evidence type="ECO:0000313" key="3">
    <source>
        <dbReference type="Proteomes" id="UP000678545"/>
    </source>
</evidence>
<reference evidence="2" key="1">
    <citation type="submission" date="2021-04" db="EMBL/GenBank/DDBJ databases">
        <title>novel species isolated from subtropical streams in China.</title>
        <authorList>
            <person name="Lu H."/>
        </authorList>
    </citation>
    <scope>NUCLEOTIDE SEQUENCE</scope>
    <source>
        <strain evidence="2">FT137W</strain>
    </source>
</reference>
<feature type="transmembrane region" description="Helical" evidence="1">
    <location>
        <begin position="96"/>
        <end position="115"/>
    </location>
</feature>
<keyword evidence="1" id="KW-0812">Transmembrane</keyword>
<keyword evidence="3" id="KW-1185">Reference proteome</keyword>
<protein>
    <submittedName>
        <fullName evidence="2">Uncharacterized protein</fullName>
    </submittedName>
</protein>
<dbReference type="EMBL" id="JAGSPJ010000002">
    <property type="protein sequence ID" value="MBR7799878.1"/>
    <property type="molecule type" value="Genomic_DNA"/>
</dbReference>
<dbReference type="Proteomes" id="UP000678545">
    <property type="component" value="Unassembled WGS sequence"/>
</dbReference>
<proteinExistence type="predicted"/>
<feature type="transmembrane region" description="Helical" evidence="1">
    <location>
        <begin position="7"/>
        <end position="28"/>
    </location>
</feature>
<organism evidence="2 3">
    <name type="scientific">Undibacterium fentianense</name>
    <dbReference type="NCBI Taxonomy" id="2828728"/>
    <lineage>
        <taxon>Bacteria</taxon>
        <taxon>Pseudomonadati</taxon>
        <taxon>Pseudomonadota</taxon>
        <taxon>Betaproteobacteria</taxon>
        <taxon>Burkholderiales</taxon>
        <taxon>Oxalobacteraceae</taxon>
        <taxon>Undibacterium</taxon>
    </lineage>
</organism>
<keyword evidence="1" id="KW-1133">Transmembrane helix</keyword>
<evidence type="ECO:0000256" key="1">
    <source>
        <dbReference type="SAM" id="Phobius"/>
    </source>
</evidence>
<name>A0A941IDE1_9BURK</name>
<dbReference type="AlphaFoldDB" id="A0A941IDE1"/>
<comment type="caution">
    <text evidence="2">The sequence shown here is derived from an EMBL/GenBank/DDBJ whole genome shotgun (WGS) entry which is preliminary data.</text>
</comment>
<feature type="transmembrane region" description="Helical" evidence="1">
    <location>
        <begin position="40"/>
        <end position="58"/>
    </location>
</feature>
<feature type="transmembrane region" description="Helical" evidence="1">
    <location>
        <begin position="70"/>
        <end position="90"/>
    </location>
</feature>
<dbReference type="RefSeq" id="WP_212674984.1">
    <property type="nucleotide sequence ID" value="NZ_JAGSPJ010000002.1"/>
</dbReference>
<evidence type="ECO:0000313" key="2">
    <source>
        <dbReference type="EMBL" id="MBR7799878.1"/>
    </source>
</evidence>